<evidence type="ECO:0000313" key="3">
    <source>
        <dbReference type="Proteomes" id="UP000775547"/>
    </source>
</evidence>
<feature type="region of interest" description="Disordered" evidence="1">
    <location>
        <begin position="85"/>
        <end position="123"/>
    </location>
</feature>
<dbReference type="OrthoDB" id="5348404at2759"/>
<sequence length="123" mass="13781">MLWAYPWKEYKRRAGVPATSIWQPLLDWNGKSYRASMDGGHPDFGQTFGVTGNGRVPMRRGRTRAREYLESPTTTFSGEMQIVGSSFDLSSPPPYKPGDETLAPPRHPDLSKKDFVFDADDAA</sequence>
<proteinExistence type="predicted"/>
<comment type="caution">
    <text evidence="2">The sequence shown here is derived from an EMBL/GenBank/DDBJ whole genome shotgun (WGS) entry which is preliminary data.</text>
</comment>
<organism evidence="2 3">
    <name type="scientific">Asterophora parasitica</name>
    <dbReference type="NCBI Taxonomy" id="117018"/>
    <lineage>
        <taxon>Eukaryota</taxon>
        <taxon>Fungi</taxon>
        <taxon>Dikarya</taxon>
        <taxon>Basidiomycota</taxon>
        <taxon>Agaricomycotina</taxon>
        <taxon>Agaricomycetes</taxon>
        <taxon>Agaricomycetidae</taxon>
        <taxon>Agaricales</taxon>
        <taxon>Tricholomatineae</taxon>
        <taxon>Lyophyllaceae</taxon>
        <taxon>Asterophora</taxon>
    </lineage>
</organism>
<dbReference type="EMBL" id="JABCKV010000002">
    <property type="protein sequence ID" value="KAG5648484.1"/>
    <property type="molecule type" value="Genomic_DNA"/>
</dbReference>
<dbReference type="Proteomes" id="UP000775547">
    <property type="component" value="Unassembled WGS sequence"/>
</dbReference>
<name>A0A9P7GF55_9AGAR</name>
<accession>A0A9P7GF55</accession>
<evidence type="ECO:0000313" key="2">
    <source>
        <dbReference type="EMBL" id="KAG5648484.1"/>
    </source>
</evidence>
<keyword evidence="3" id="KW-1185">Reference proteome</keyword>
<protein>
    <submittedName>
        <fullName evidence="2">Uncharacterized protein</fullName>
    </submittedName>
</protein>
<dbReference type="AlphaFoldDB" id="A0A9P7GF55"/>
<evidence type="ECO:0000256" key="1">
    <source>
        <dbReference type="SAM" id="MobiDB-lite"/>
    </source>
</evidence>
<feature type="compositionally biased region" description="Basic and acidic residues" evidence="1">
    <location>
        <begin position="106"/>
        <end position="116"/>
    </location>
</feature>
<reference evidence="2" key="2">
    <citation type="submission" date="2021-10" db="EMBL/GenBank/DDBJ databases">
        <title>Phylogenomics reveals ancestral predisposition of the termite-cultivated fungus Termitomyces towards a domesticated lifestyle.</title>
        <authorList>
            <person name="Auxier B."/>
            <person name="Grum-Grzhimaylo A."/>
            <person name="Cardenas M.E."/>
            <person name="Lodge J.D."/>
            <person name="Laessoe T."/>
            <person name="Pedersen O."/>
            <person name="Smith M.E."/>
            <person name="Kuyper T.W."/>
            <person name="Franco-Molano E.A."/>
            <person name="Baroni T.J."/>
            <person name="Aanen D.K."/>
        </authorList>
    </citation>
    <scope>NUCLEOTIDE SEQUENCE</scope>
    <source>
        <strain evidence="2">AP01</strain>
        <tissue evidence="2">Mycelium</tissue>
    </source>
</reference>
<reference evidence="2" key="1">
    <citation type="submission" date="2020-07" db="EMBL/GenBank/DDBJ databases">
        <authorList>
            <person name="Nieuwenhuis M."/>
            <person name="Van De Peppel L.J.J."/>
        </authorList>
    </citation>
    <scope>NUCLEOTIDE SEQUENCE</scope>
    <source>
        <strain evidence="2">AP01</strain>
        <tissue evidence="2">Mycelium</tissue>
    </source>
</reference>
<gene>
    <name evidence="2" type="ORF">DXG03_003095</name>
</gene>